<evidence type="ECO:0000259" key="3">
    <source>
        <dbReference type="Pfam" id="PF22725"/>
    </source>
</evidence>
<dbReference type="InterPro" id="IPR036291">
    <property type="entry name" value="NAD(P)-bd_dom_sf"/>
</dbReference>
<dbReference type="SUPFAM" id="SSF51735">
    <property type="entry name" value="NAD(P)-binding Rossmann-fold domains"/>
    <property type="match status" value="1"/>
</dbReference>
<organism evidence="4 6">
    <name type="scientific">Ensifer adhaerens</name>
    <name type="common">Sinorhizobium morelense</name>
    <dbReference type="NCBI Taxonomy" id="106592"/>
    <lineage>
        <taxon>Bacteria</taxon>
        <taxon>Pseudomonadati</taxon>
        <taxon>Pseudomonadota</taxon>
        <taxon>Alphaproteobacteria</taxon>
        <taxon>Hyphomicrobiales</taxon>
        <taxon>Rhizobiaceae</taxon>
        <taxon>Sinorhizobium/Ensifer group</taxon>
        <taxon>Ensifer</taxon>
    </lineage>
</organism>
<dbReference type="InterPro" id="IPR051317">
    <property type="entry name" value="Gfo/Idh/MocA_oxidoreduct"/>
</dbReference>
<dbReference type="PANTHER" id="PTHR43708:SF8">
    <property type="entry name" value="OXIDOREDUCTASE"/>
    <property type="match status" value="1"/>
</dbReference>
<evidence type="ECO:0000313" key="5">
    <source>
        <dbReference type="EMBL" id="WFP95460.1"/>
    </source>
</evidence>
<evidence type="ECO:0000256" key="1">
    <source>
        <dbReference type="ARBA" id="ARBA00023002"/>
    </source>
</evidence>
<dbReference type="OrthoDB" id="9800252at2"/>
<dbReference type="Pfam" id="PF22725">
    <property type="entry name" value="GFO_IDH_MocA_C3"/>
    <property type="match status" value="1"/>
</dbReference>
<proteinExistence type="predicted"/>
<geneLocation type="plasmid" evidence="4 6">
    <name>pB</name>
</geneLocation>
<evidence type="ECO:0000313" key="6">
    <source>
        <dbReference type="Proteomes" id="UP001055460"/>
    </source>
</evidence>
<dbReference type="AlphaFoldDB" id="A0A9Q8YE79"/>
<dbReference type="Pfam" id="PF01408">
    <property type="entry name" value="GFO_IDH_MocA"/>
    <property type="match status" value="1"/>
</dbReference>
<dbReference type="Proteomes" id="UP001214094">
    <property type="component" value="Plasmid unnamedB"/>
</dbReference>
<dbReference type="GO" id="GO:0016491">
    <property type="term" value="F:oxidoreductase activity"/>
    <property type="evidence" value="ECO:0007669"/>
    <property type="project" value="UniProtKB-KW"/>
</dbReference>
<name>A0A9Q8YE79_ENSAD</name>
<dbReference type="Gene3D" id="3.30.360.10">
    <property type="entry name" value="Dihydrodipicolinate Reductase, domain 2"/>
    <property type="match status" value="1"/>
</dbReference>
<geneLocation type="plasmid" evidence="5 7">
    <name>unnamedB</name>
</geneLocation>
<keyword evidence="7" id="KW-1185">Reference proteome</keyword>
<evidence type="ECO:0000259" key="2">
    <source>
        <dbReference type="Pfam" id="PF01408"/>
    </source>
</evidence>
<dbReference type="PANTHER" id="PTHR43708">
    <property type="entry name" value="CONSERVED EXPRESSED OXIDOREDUCTASE (EUROFUNG)"/>
    <property type="match status" value="1"/>
</dbReference>
<dbReference type="SUPFAM" id="SSF55347">
    <property type="entry name" value="Glyceraldehyde-3-phosphate dehydrogenase-like, C-terminal domain"/>
    <property type="match status" value="1"/>
</dbReference>
<dbReference type="Gene3D" id="3.40.50.720">
    <property type="entry name" value="NAD(P)-binding Rossmann-like Domain"/>
    <property type="match status" value="1"/>
</dbReference>
<reference evidence="4" key="1">
    <citation type="submission" date="2022-06" db="EMBL/GenBank/DDBJ databases">
        <title>Physiological and biochemical characterization and genomic elucidation of a strain of the genus Ensifer adhaerens M8 that combines arsenic oxidation and chromium reduction.</title>
        <authorList>
            <person name="Li X."/>
            <person name="Yu c."/>
        </authorList>
    </citation>
    <scope>NUCLEOTIDE SEQUENCE</scope>
    <source>
        <strain evidence="4">M8</strain>
        <plasmid evidence="4">pB</plasmid>
    </source>
</reference>
<dbReference type="InterPro" id="IPR055170">
    <property type="entry name" value="GFO_IDH_MocA-like_dom"/>
</dbReference>
<dbReference type="InterPro" id="IPR000683">
    <property type="entry name" value="Gfo/Idh/MocA-like_OxRdtase_N"/>
</dbReference>
<protein>
    <submittedName>
        <fullName evidence="4">Gfo/Idh/MocA family oxidoreductase</fullName>
    </submittedName>
</protein>
<dbReference type="GeneID" id="29523424"/>
<dbReference type="Proteomes" id="UP001055460">
    <property type="component" value="Plasmid pB"/>
</dbReference>
<evidence type="ECO:0000313" key="7">
    <source>
        <dbReference type="Proteomes" id="UP001214094"/>
    </source>
</evidence>
<dbReference type="GO" id="GO:0000166">
    <property type="term" value="F:nucleotide binding"/>
    <property type="evidence" value="ECO:0007669"/>
    <property type="project" value="InterPro"/>
</dbReference>
<feature type="domain" description="Gfo/Idh/MocA-like oxidoreductase N-terminal" evidence="2">
    <location>
        <begin position="4"/>
        <end position="123"/>
    </location>
</feature>
<accession>A0A9Q8YE79</accession>
<feature type="domain" description="GFO/IDH/MocA-like oxidoreductase" evidence="3">
    <location>
        <begin position="136"/>
        <end position="256"/>
    </location>
</feature>
<dbReference type="RefSeq" id="WP_082936614.1">
    <property type="nucleotide sequence ID" value="NZ_CP015882.1"/>
</dbReference>
<keyword evidence="4" id="KW-0614">Plasmid</keyword>
<gene>
    <name evidence="4" type="ORF">NE863_31730</name>
    <name evidence="5" type="ORF">P4B07_31030</name>
</gene>
<dbReference type="EMBL" id="CP098809">
    <property type="protein sequence ID" value="USJ27063.1"/>
    <property type="molecule type" value="Genomic_DNA"/>
</dbReference>
<evidence type="ECO:0000313" key="4">
    <source>
        <dbReference type="EMBL" id="USJ27063.1"/>
    </source>
</evidence>
<sequence>MRYRAVLCGCGAMAKGWLRALTESELLRVKVEIVGLVDLDQATAEALATEFNLGGIVIGTDLPTVLRESRADLLFDIVVPAARRAVVAAGLAHGCHVLSEKPMAASLGEARELRRLAAAASRIHAIVQNRRFISGVRRIRRLIESLVLGELTALHCDFFLGPHFGGFREQMDNVLLLDMAIHTFDAARFMSGKDPLAVYCHEYNPKGSWYRHGAAANAIFEFSDNVAFTYRGSWCAEGANTSWESAWRITGSKGTLLWDGGDRFDAKVVTGQEGFMRTVEPVAVPDTEDLADTNGHASVIENFIRAIDAGTVPETDGSDNIKSLAMVFGAIDSARDGKRVTIAA</sequence>
<dbReference type="EMBL" id="CP121310">
    <property type="protein sequence ID" value="WFP95460.1"/>
    <property type="molecule type" value="Genomic_DNA"/>
</dbReference>
<reference evidence="5 7" key="2">
    <citation type="submission" date="2023-03" db="EMBL/GenBank/DDBJ databases">
        <title>Comparative genome and transcriptome analysis combination mining strategies for increasing vitamin B12 production of Ensifer adhaerens strain.</title>
        <authorList>
            <person name="Yongheng L."/>
        </authorList>
    </citation>
    <scope>NUCLEOTIDE SEQUENCE [LARGE SCALE GENOMIC DNA]</scope>
    <source>
        <strain evidence="5 7">Casida A-T305</strain>
        <plasmid evidence="5 7">unnamedB</plasmid>
    </source>
</reference>
<keyword evidence="1" id="KW-0560">Oxidoreductase</keyword>